<evidence type="ECO:0000256" key="1">
    <source>
        <dbReference type="ARBA" id="ARBA00004123"/>
    </source>
</evidence>
<accession>A5DY71</accession>
<evidence type="ECO:0000256" key="6">
    <source>
        <dbReference type="SAM" id="MobiDB-lite"/>
    </source>
</evidence>
<dbReference type="VEuPathDB" id="FungiDB:LELG_02308"/>
<organism evidence="9 10">
    <name type="scientific">Lodderomyces elongisporus (strain ATCC 11503 / CBS 2605 / JCM 1781 / NBRC 1676 / NRRL YB-4239)</name>
    <name type="common">Yeast</name>
    <name type="synonym">Saccharomyces elongisporus</name>
    <dbReference type="NCBI Taxonomy" id="379508"/>
    <lineage>
        <taxon>Eukaryota</taxon>
        <taxon>Fungi</taxon>
        <taxon>Dikarya</taxon>
        <taxon>Ascomycota</taxon>
        <taxon>Saccharomycotina</taxon>
        <taxon>Pichiomycetes</taxon>
        <taxon>Debaryomycetaceae</taxon>
        <taxon>Candida/Lodderomyces clade</taxon>
        <taxon>Lodderomyces</taxon>
    </lineage>
</organism>
<evidence type="ECO:0000256" key="5">
    <source>
        <dbReference type="ARBA" id="ARBA00023242"/>
    </source>
</evidence>
<proteinExistence type="inferred from homology"/>
<dbReference type="Proteomes" id="UP000001996">
    <property type="component" value="Unassembled WGS sequence"/>
</dbReference>
<dbReference type="OMA" id="CPTFMFF"/>
<dbReference type="PANTHER" id="PTHR12748:SF0">
    <property type="entry name" value="ORIGIN RECOGNITION COMPLEX SUBUNIT 3"/>
    <property type="match status" value="1"/>
</dbReference>
<dbReference type="InterPro" id="IPR040855">
    <property type="entry name" value="ORC_WH_C"/>
</dbReference>
<dbReference type="GO" id="GO:0006270">
    <property type="term" value="P:DNA replication initiation"/>
    <property type="evidence" value="ECO:0007669"/>
    <property type="project" value="TreeGrafter"/>
</dbReference>
<dbReference type="InterPro" id="IPR045667">
    <property type="entry name" value="ORC3_N"/>
</dbReference>
<dbReference type="GeneID" id="5234203"/>
<keyword evidence="10" id="KW-1185">Reference proteome</keyword>
<dbReference type="STRING" id="379508.A5DY71"/>
<evidence type="ECO:0000256" key="3">
    <source>
        <dbReference type="ARBA" id="ARBA00022705"/>
    </source>
</evidence>
<sequence length="716" mass="82685">MPTENSKLSEDSQKNGLDVEKLQEDAELDSNAQVEDETNENNFKTHYFIKPKLNKRPLETSPAIDSFPQYNPALSQKKRKLDGVPFFPLFDGKEPYENVRFRYQLYETIWEHQLQKIQLILNNANDNLVQDVTRFIKDLFSNDRLPIGYIQMTSNTANNLRILEQLQDAIQYEDTIDEGTDDLSEEENGTTLIVLNTKNSPHIKGALKEINAQFEDIHGGLDYSERLSYDLQVIADWYEINRNTTNNDKGEEEEENVDGQDEQDRLVVMIEDTNLFNTQLLSQVIRMLQALHRKVHVRLLLALSCDTVSSWVSNNFPNDLRAGLNGYKFKSNDNVSLGYTILNNLFLTPDLNEYNPFLINSNLSTIILNRFQHSNNSIDALIAELKLCYMIHFYRLPLSILIAQVPKESMELYIDGLRKLPSYKQYIEQNILNLDSLKFDAVRKDETVLRLFNESKGQFKTHKLVMMNVINVIYNLDTKKRKEKFEIYKSLVKGELLTSKYFHDCLNSANTGLSLLSNITSNCIEELDGVKDLHLVELNKSLAELAANGSPELISTLQTYFKNQLLTKSFEKILFNEIFTLDGGVVHEKFERAPLLEENFENLMINCLRPNLRQTIESALDNPEIYLKSVLNNSIDPLLRQMFKVYKEAPASINLHDFYQAFCASLTRPSSIKDDKEWAKVAYSWFLQCCFELMHLGIVQTKKTGEYLEKAIWKGV</sequence>
<dbReference type="InterPro" id="IPR020795">
    <property type="entry name" value="ORC3"/>
</dbReference>
<feature type="compositionally biased region" description="Basic and acidic residues" evidence="6">
    <location>
        <begin position="7"/>
        <end position="24"/>
    </location>
</feature>
<dbReference type="GO" id="GO:0031261">
    <property type="term" value="C:DNA replication preinitiation complex"/>
    <property type="evidence" value="ECO:0007669"/>
    <property type="project" value="TreeGrafter"/>
</dbReference>
<dbReference type="KEGG" id="lel:PVL30_002318"/>
<keyword evidence="5" id="KW-0539">Nucleus</keyword>
<evidence type="ECO:0000256" key="4">
    <source>
        <dbReference type="ARBA" id="ARBA00023125"/>
    </source>
</evidence>
<dbReference type="GO" id="GO:0003688">
    <property type="term" value="F:DNA replication origin binding"/>
    <property type="evidence" value="ECO:0007669"/>
    <property type="project" value="TreeGrafter"/>
</dbReference>
<dbReference type="CDD" id="cd20704">
    <property type="entry name" value="Orc3"/>
    <property type="match status" value="1"/>
</dbReference>
<protein>
    <recommendedName>
        <fullName evidence="11">Origin recognition complex subunit 3</fullName>
    </recommendedName>
</protein>
<feature type="domain" description="Origin recognition complex subunit 3 N-terminal" evidence="7">
    <location>
        <begin position="43"/>
        <end position="401"/>
    </location>
</feature>
<dbReference type="FunCoup" id="A5DY71">
    <property type="interactions" value="804"/>
</dbReference>
<evidence type="ECO:0000259" key="8">
    <source>
        <dbReference type="Pfam" id="PF18137"/>
    </source>
</evidence>
<evidence type="ECO:0008006" key="11">
    <source>
        <dbReference type="Google" id="ProtNLM"/>
    </source>
</evidence>
<dbReference type="PANTHER" id="PTHR12748">
    <property type="entry name" value="ORIGIN RECOGNITION COMPLEX SUBUNIT 3"/>
    <property type="match status" value="1"/>
</dbReference>
<evidence type="ECO:0000256" key="2">
    <source>
        <dbReference type="ARBA" id="ARBA00010977"/>
    </source>
</evidence>
<dbReference type="GO" id="GO:0005664">
    <property type="term" value="C:nuclear origin of replication recognition complex"/>
    <property type="evidence" value="ECO:0007669"/>
    <property type="project" value="InterPro"/>
</dbReference>
<reference evidence="9 10" key="1">
    <citation type="journal article" date="2009" name="Nature">
        <title>Evolution of pathogenicity and sexual reproduction in eight Candida genomes.</title>
        <authorList>
            <person name="Butler G."/>
            <person name="Rasmussen M.D."/>
            <person name="Lin M.F."/>
            <person name="Santos M.A."/>
            <person name="Sakthikumar S."/>
            <person name="Munro C.A."/>
            <person name="Rheinbay E."/>
            <person name="Grabherr M."/>
            <person name="Forche A."/>
            <person name="Reedy J.L."/>
            <person name="Agrafioti I."/>
            <person name="Arnaud M.B."/>
            <person name="Bates S."/>
            <person name="Brown A.J."/>
            <person name="Brunke S."/>
            <person name="Costanzo M.C."/>
            <person name="Fitzpatrick D.A."/>
            <person name="de Groot P.W."/>
            <person name="Harris D."/>
            <person name="Hoyer L.L."/>
            <person name="Hube B."/>
            <person name="Klis F.M."/>
            <person name="Kodira C."/>
            <person name="Lennard N."/>
            <person name="Logue M.E."/>
            <person name="Martin R."/>
            <person name="Neiman A.M."/>
            <person name="Nikolaou E."/>
            <person name="Quail M.A."/>
            <person name="Quinn J."/>
            <person name="Santos M.C."/>
            <person name="Schmitzberger F.F."/>
            <person name="Sherlock G."/>
            <person name="Shah P."/>
            <person name="Silverstein K.A."/>
            <person name="Skrzypek M.S."/>
            <person name="Soll D."/>
            <person name="Staggs R."/>
            <person name="Stansfield I."/>
            <person name="Stumpf M.P."/>
            <person name="Sudbery P.E."/>
            <person name="Srikantha T."/>
            <person name="Zeng Q."/>
            <person name="Berman J."/>
            <person name="Berriman M."/>
            <person name="Heitman J."/>
            <person name="Gow N.A."/>
            <person name="Lorenz M.C."/>
            <person name="Birren B.W."/>
            <person name="Kellis M."/>
            <person name="Cuomo C.A."/>
        </authorList>
    </citation>
    <scope>NUCLEOTIDE SEQUENCE [LARGE SCALE GENOMIC DNA]</scope>
    <source>
        <strain evidence="10">ATCC 11503 / BCRC 21390 / CBS 2605 / JCM 1781 / NBRC 1676 / NRRL YB-4239</strain>
    </source>
</reference>
<gene>
    <name evidence="9" type="ORF">LELG_02308</name>
</gene>
<dbReference type="Pfam" id="PF18137">
    <property type="entry name" value="WHD_ORC"/>
    <property type="match status" value="1"/>
</dbReference>
<evidence type="ECO:0000313" key="10">
    <source>
        <dbReference type="Proteomes" id="UP000001996"/>
    </source>
</evidence>
<keyword evidence="3" id="KW-0235">DNA replication</keyword>
<feature type="domain" description="Origin recognition complex subunit 3 winged helix C-terminal" evidence="8">
    <location>
        <begin position="613"/>
        <end position="713"/>
    </location>
</feature>
<name>A5DY71_LODEL</name>
<dbReference type="HOGENOM" id="CLU_403318_0_0_1"/>
<dbReference type="eggNOG" id="KOG2538">
    <property type="taxonomic scope" value="Eukaryota"/>
</dbReference>
<dbReference type="InParanoid" id="A5DY71"/>
<dbReference type="EMBL" id="CH981525">
    <property type="protein sequence ID" value="EDK44129.1"/>
    <property type="molecule type" value="Genomic_DNA"/>
</dbReference>
<feature type="region of interest" description="Disordered" evidence="6">
    <location>
        <begin position="1"/>
        <end position="43"/>
    </location>
</feature>
<comment type="similarity">
    <text evidence="2">Belongs to the ORC3 family.</text>
</comment>
<dbReference type="Pfam" id="PF07034">
    <property type="entry name" value="ORC3_N"/>
    <property type="match status" value="1"/>
</dbReference>
<keyword evidence="4" id="KW-0238">DNA-binding</keyword>
<dbReference type="AlphaFoldDB" id="A5DY71"/>
<dbReference type="GO" id="GO:0005656">
    <property type="term" value="C:nuclear pre-replicative complex"/>
    <property type="evidence" value="ECO:0007669"/>
    <property type="project" value="TreeGrafter"/>
</dbReference>
<comment type="subcellular location">
    <subcellularLocation>
        <location evidence="1">Nucleus</location>
    </subcellularLocation>
</comment>
<dbReference type="OrthoDB" id="10265211at2759"/>
<evidence type="ECO:0000313" key="9">
    <source>
        <dbReference type="EMBL" id="EDK44129.1"/>
    </source>
</evidence>
<evidence type="ECO:0000259" key="7">
    <source>
        <dbReference type="Pfam" id="PF07034"/>
    </source>
</evidence>